<dbReference type="InterPro" id="IPR016024">
    <property type="entry name" value="ARM-type_fold"/>
</dbReference>
<sequence>MASPVSARSALMESFRNGNRDKQWTLQDIFGHIVEFSGDQNGSRLIQQQLEVANEEDRQRVFDEIVPEKTDQLVQDVFGNYVIQKFFELGSPSQKDFLSQALETNVIKYSLQIYACRVVQKAFEYMPEEQQDRLISTIEENFLLCVKDEHGNHVIQKLVETMLPERLTFLQFISNNICEVATNSNGCRVLQKCLMKLSNQHSRPLLDAIHRQANTLMRDQYGNYVMQFILQHGQEQDRALAIGRVRGSLVRLSKNQYASHVCEKAIVHSAPEVRHILLEELANPRPGENPILVMIKDDYANYVLQKALTESEGEQKEVLYQRVKTALIPLRRMTTSYNKQLIKSQSIKTYIFIHHIDSWT</sequence>
<dbReference type="EMBL" id="MU157830">
    <property type="protein sequence ID" value="KAF9532999.1"/>
    <property type="molecule type" value="Genomic_DNA"/>
</dbReference>
<name>A0A9P6JUM0_9AGAR</name>
<keyword evidence="1" id="KW-0677">Repeat</keyword>
<dbReference type="Gene3D" id="1.25.10.10">
    <property type="entry name" value="Leucine-rich Repeat Variant"/>
    <property type="match status" value="1"/>
</dbReference>
<evidence type="ECO:0000313" key="4">
    <source>
        <dbReference type="EMBL" id="KAF9532999.1"/>
    </source>
</evidence>
<dbReference type="Proteomes" id="UP000807306">
    <property type="component" value="Unassembled WGS sequence"/>
</dbReference>
<feature type="repeat" description="Pumilio" evidence="2">
    <location>
        <begin position="208"/>
        <end position="243"/>
    </location>
</feature>
<dbReference type="GO" id="GO:0005737">
    <property type="term" value="C:cytoplasm"/>
    <property type="evidence" value="ECO:0007669"/>
    <property type="project" value="TreeGrafter"/>
</dbReference>
<dbReference type="PROSITE" id="PS50302">
    <property type="entry name" value="PUM"/>
    <property type="match status" value="7"/>
</dbReference>
<comment type="caution">
    <text evidence="4">The sequence shown here is derived from an EMBL/GenBank/DDBJ whole genome shotgun (WGS) entry which is preliminary data.</text>
</comment>
<feature type="repeat" description="Pumilio" evidence="2">
    <location>
        <begin position="28"/>
        <end position="63"/>
    </location>
</feature>
<accession>A0A9P6JUM0</accession>
<keyword evidence="5" id="KW-1185">Reference proteome</keyword>
<dbReference type="AlphaFoldDB" id="A0A9P6JUM0"/>
<dbReference type="InterPro" id="IPR033712">
    <property type="entry name" value="Pumilio_RNA-bd"/>
</dbReference>
<dbReference type="SUPFAM" id="SSF48371">
    <property type="entry name" value="ARM repeat"/>
    <property type="match status" value="1"/>
</dbReference>
<feature type="domain" description="PUM-HD" evidence="3">
    <location>
        <begin position="7"/>
        <end position="349"/>
    </location>
</feature>
<dbReference type="GO" id="GO:0003730">
    <property type="term" value="F:mRNA 3'-UTR binding"/>
    <property type="evidence" value="ECO:0007669"/>
    <property type="project" value="TreeGrafter"/>
</dbReference>
<evidence type="ECO:0000256" key="1">
    <source>
        <dbReference type="ARBA" id="ARBA00022737"/>
    </source>
</evidence>
<feature type="repeat" description="Pumilio" evidence="2">
    <location>
        <begin position="101"/>
        <end position="136"/>
    </location>
</feature>
<dbReference type="PANTHER" id="PTHR12537:SF12">
    <property type="entry name" value="MATERNAL PROTEIN PUMILIO"/>
    <property type="match status" value="1"/>
</dbReference>
<feature type="repeat" description="Pumilio" evidence="2">
    <location>
        <begin position="171"/>
        <end position="207"/>
    </location>
</feature>
<gene>
    <name evidence="4" type="ORF">CPB83DRAFT_758923</name>
</gene>
<dbReference type="SMART" id="SM00025">
    <property type="entry name" value="Pumilio"/>
    <property type="match status" value="8"/>
</dbReference>
<feature type="repeat" description="Pumilio" evidence="2">
    <location>
        <begin position="280"/>
        <end position="321"/>
    </location>
</feature>
<dbReference type="OrthoDB" id="668540at2759"/>
<dbReference type="InterPro" id="IPR011989">
    <property type="entry name" value="ARM-like"/>
</dbReference>
<feature type="repeat" description="Pumilio" evidence="2">
    <location>
        <begin position="64"/>
        <end position="100"/>
    </location>
</feature>
<dbReference type="GO" id="GO:0000288">
    <property type="term" value="P:nuclear-transcribed mRNA catabolic process, deadenylation-dependent decay"/>
    <property type="evidence" value="ECO:0007669"/>
    <property type="project" value="TreeGrafter"/>
</dbReference>
<dbReference type="PROSITE" id="PS50303">
    <property type="entry name" value="PUM_HD"/>
    <property type="match status" value="1"/>
</dbReference>
<dbReference type="InterPro" id="IPR033133">
    <property type="entry name" value="PUM-HD"/>
</dbReference>
<feature type="repeat" description="Pumilio" evidence="2">
    <location>
        <begin position="244"/>
        <end position="279"/>
    </location>
</feature>
<protein>
    <submittedName>
        <fullName evidence="4">Armadillo-type protein</fullName>
    </submittedName>
</protein>
<dbReference type="Pfam" id="PF00806">
    <property type="entry name" value="PUF"/>
    <property type="match status" value="8"/>
</dbReference>
<organism evidence="4 5">
    <name type="scientific">Crepidotus variabilis</name>
    <dbReference type="NCBI Taxonomy" id="179855"/>
    <lineage>
        <taxon>Eukaryota</taxon>
        <taxon>Fungi</taxon>
        <taxon>Dikarya</taxon>
        <taxon>Basidiomycota</taxon>
        <taxon>Agaricomycotina</taxon>
        <taxon>Agaricomycetes</taxon>
        <taxon>Agaricomycetidae</taxon>
        <taxon>Agaricales</taxon>
        <taxon>Agaricineae</taxon>
        <taxon>Crepidotaceae</taxon>
        <taxon>Crepidotus</taxon>
    </lineage>
</organism>
<evidence type="ECO:0000259" key="3">
    <source>
        <dbReference type="PROSITE" id="PS50303"/>
    </source>
</evidence>
<dbReference type="PANTHER" id="PTHR12537">
    <property type="entry name" value="RNA BINDING PROTEIN PUMILIO-RELATED"/>
    <property type="match status" value="1"/>
</dbReference>
<dbReference type="InterPro" id="IPR001313">
    <property type="entry name" value="Pumilio_RNA-bd_rpt"/>
</dbReference>
<reference evidence="4" key="1">
    <citation type="submission" date="2020-11" db="EMBL/GenBank/DDBJ databases">
        <authorList>
            <consortium name="DOE Joint Genome Institute"/>
            <person name="Ahrendt S."/>
            <person name="Riley R."/>
            <person name="Andreopoulos W."/>
            <person name="Labutti K."/>
            <person name="Pangilinan J."/>
            <person name="Ruiz-Duenas F.J."/>
            <person name="Barrasa J.M."/>
            <person name="Sanchez-Garcia M."/>
            <person name="Camarero S."/>
            <person name="Miyauchi S."/>
            <person name="Serrano A."/>
            <person name="Linde D."/>
            <person name="Babiker R."/>
            <person name="Drula E."/>
            <person name="Ayuso-Fernandez I."/>
            <person name="Pacheco R."/>
            <person name="Padilla G."/>
            <person name="Ferreira P."/>
            <person name="Barriuso J."/>
            <person name="Kellner H."/>
            <person name="Castanera R."/>
            <person name="Alfaro M."/>
            <person name="Ramirez L."/>
            <person name="Pisabarro A.G."/>
            <person name="Kuo A."/>
            <person name="Tritt A."/>
            <person name="Lipzen A."/>
            <person name="He G."/>
            <person name="Yan M."/>
            <person name="Ng V."/>
            <person name="Cullen D."/>
            <person name="Martin F."/>
            <person name="Rosso M.-N."/>
            <person name="Henrissat B."/>
            <person name="Hibbett D."/>
            <person name="Martinez A.T."/>
            <person name="Grigoriev I.V."/>
        </authorList>
    </citation>
    <scope>NUCLEOTIDE SEQUENCE</scope>
    <source>
        <strain evidence="4">CBS 506.95</strain>
    </source>
</reference>
<proteinExistence type="predicted"/>
<evidence type="ECO:0000256" key="2">
    <source>
        <dbReference type="PROSITE-ProRule" id="PRU00317"/>
    </source>
</evidence>
<evidence type="ECO:0000313" key="5">
    <source>
        <dbReference type="Proteomes" id="UP000807306"/>
    </source>
</evidence>
<dbReference type="CDD" id="cd07920">
    <property type="entry name" value="Pumilio"/>
    <property type="match status" value="1"/>
</dbReference>